<gene>
    <name evidence="3" type="primary">ORF207164</name>
</gene>
<name>A0A0B7BQE9_9EUPU</name>
<dbReference type="PROSITE" id="PS50935">
    <property type="entry name" value="SSB"/>
    <property type="match status" value="1"/>
</dbReference>
<protein>
    <recommendedName>
        <fullName evidence="4">Single-stranded DNA-binding protein</fullName>
    </recommendedName>
</protein>
<dbReference type="InterPro" id="IPR011344">
    <property type="entry name" value="ssDNA-bd"/>
</dbReference>
<evidence type="ECO:0000256" key="1">
    <source>
        <dbReference type="ARBA" id="ARBA00023125"/>
    </source>
</evidence>
<evidence type="ECO:0000256" key="2">
    <source>
        <dbReference type="PROSITE-ProRule" id="PRU00252"/>
    </source>
</evidence>
<dbReference type="GO" id="GO:0006264">
    <property type="term" value="P:mitochondrial DNA replication"/>
    <property type="evidence" value="ECO:0007669"/>
    <property type="project" value="TreeGrafter"/>
</dbReference>
<proteinExistence type="inferred from homology"/>
<reference evidence="3" key="1">
    <citation type="submission" date="2014-12" db="EMBL/GenBank/DDBJ databases">
        <title>Insight into the proteome of Arion vulgaris.</title>
        <authorList>
            <person name="Aradska J."/>
            <person name="Bulat T."/>
            <person name="Smidak R."/>
            <person name="Sarate P."/>
            <person name="Gangsoo J."/>
            <person name="Sialana F."/>
            <person name="Bilban M."/>
            <person name="Lubec G."/>
        </authorList>
    </citation>
    <scope>NUCLEOTIDE SEQUENCE</scope>
    <source>
        <tissue evidence="3">Skin</tissue>
    </source>
</reference>
<keyword evidence="1 2" id="KW-0238">DNA-binding</keyword>
<dbReference type="HAMAP" id="MF_00984">
    <property type="entry name" value="SSB"/>
    <property type="match status" value="1"/>
</dbReference>
<dbReference type="Gene3D" id="2.40.50.140">
    <property type="entry name" value="Nucleic acid-binding proteins"/>
    <property type="match status" value="1"/>
</dbReference>
<dbReference type="GO" id="GO:0042645">
    <property type="term" value="C:mitochondrial nucleoid"/>
    <property type="evidence" value="ECO:0007669"/>
    <property type="project" value="TreeGrafter"/>
</dbReference>
<dbReference type="GO" id="GO:0003697">
    <property type="term" value="F:single-stranded DNA binding"/>
    <property type="evidence" value="ECO:0007669"/>
    <property type="project" value="InterPro"/>
</dbReference>
<sequence length="164" mass="18845">MIRILQKRVAGSLRVQCSRMVSNRATDSPAFDEDSEVDFKKQTEKCLNKVTLIGRVGREPEQRGNTENPCLTFPLATNKTYTKADGERMMKTEWHRVVVFRPGLRDNVASRIEKGDRLYLEGSLSYTKYSDADNRTNNIVSIIAEDIMFLGRRMNRTHDKEDIA</sequence>
<dbReference type="CDD" id="cd04496">
    <property type="entry name" value="SSB_OBF"/>
    <property type="match status" value="1"/>
</dbReference>
<dbReference type="NCBIfam" id="TIGR00621">
    <property type="entry name" value="ssb"/>
    <property type="match status" value="1"/>
</dbReference>
<dbReference type="AlphaFoldDB" id="A0A0B7BQE9"/>
<evidence type="ECO:0000313" key="3">
    <source>
        <dbReference type="EMBL" id="CEK95484.1"/>
    </source>
</evidence>
<dbReference type="EMBL" id="HACG01048619">
    <property type="protein sequence ID" value="CEK95484.1"/>
    <property type="molecule type" value="Transcribed_RNA"/>
</dbReference>
<dbReference type="PANTHER" id="PTHR10302">
    <property type="entry name" value="SINGLE-STRANDED DNA-BINDING PROTEIN"/>
    <property type="match status" value="1"/>
</dbReference>
<evidence type="ECO:0008006" key="4">
    <source>
        <dbReference type="Google" id="ProtNLM"/>
    </source>
</evidence>
<organism evidence="3">
    <name type="scientific">Arion vulgaris</name>
    <dbReference type="NCBI Taxonomy" id="1028688"/>
    <lineage>
        <taxon>Eukaryota</taxon>
        <taxon>Metazoa</taxon>
        <taxon>Spiralia</taxon>
        <taxon>Lophotrochozoa</taxon>
        <taxon>Mollusca</taxon>
        <taxon>Gastropoda</taxon>
        <taxon>Heterobranchia</taxon>
        <taxon>Euthyneura</taxon>
        <taxon>Panpulmonata</taxon>
        <taxon>Eupulmonata</taxon>
        <taxon>Stylommatophora</taxon>
        <taxon>Helicina</taxon>
        <taxon>Arionoidea</taxon>
        <taxon>Arionidae</taxon>
        <taxon>Arion</taxon>
    </lineage>
</organism>
<accession>A0A0B7BQE9</accession>
<dbReference type="Pfam" id="PF00436">
    <property type="entry name" value="SSB"/>
    <property type="match status" value="1"/>
</dbReference>
<dbReference type="InterPro" id="IPR012340">
    <property type="entry name" value="NA-bd_OB-fold"/>
</dbReference>
<dbReference type="InterPro" id="IPR000424">
    <property type="entry name" value="Primosome_PriB/ssb"/>
</dbReference>
<dbReference type="SUPFAM" id="SSF50249">
    <property type="entry name" value="Nucleic acid-binding proteins"/>
    <property type="match status" value="1"/>
</dbReference>
<dbReference type="PANTHER" id="PTHR10302:SF0">
    <property type="entry name" value="SINGLE-STRANDED DNA-BINDING PROTEIN, MITOCHONDRIAL"/>
    <property type="match status" value="1"/>
</dbReference>